<reference evidence="4" key="1">
    <citation type="journal article" date="2020" name="mSystems">
        <title>Genome- and Community-Level Interaction Insights into Carbon Utilization and Element Cycling Functions of Hydrothermarchaeota in Hydrothermal Sediment.</title>
        <authorList>
            <person name="Zhou Z."/>
            <person name="Liu Y."/>
            <person name="Xu W."/>
            <person name="Pan J."/>
            <person name="Luo Z.H."/>
            <person name="Li M."/>
        </authorList>
    </citation>
    <scope>NUCLEOTIDE SEQUENCE [LARGE SCALE GENOMIC DNA]</scope>
    <source>
        <strain evidence="4">HyVt-527</strain>
    </source>
</reference>
<dbReference type="InterPro" id="IPR006035">
    <property type="entry name" value="Ureohydrolase"/>
</dbReference>
<name>A0A7V5PNE5_CALAY</name>
<proteinExistence type="inferred from homology"/>
<protein>
    <submittedName>
        <fullName evidence="4">Agmatinase</fullName>
    </submittedName>
</protein>
<comment type="caution">
    <text evidence="4">The sequence shown here is derived from an EMBL/GenBank/DDBJ whole genome shotgun (WGS) entry which is preliminary data.</text>
</comment>
<dbReference type="Pfam" id="PF00491">
    <property type="entry name" value="Arginase"/>
    <property type="match status" value="1"/>
</dbReference>
<accession>A0A7V5PNE5</accession>
<dbReference type="GO" id="GO:0046872">
    <property type="term" value="F:metal ion binding"/>
    <property type="evidence" value="ECO:0007669"/>
    <property type="project" value="UniProtKB-KW"/>
</dbReference>
<dbReference type="GO" id="GO:0033389">
    <property type="term" value="P:putrescine biosynthetic process from arginine, via agmatine"/>
    <property type="evidence" value="ECO:0007669"/>
    <property type="project" value="TreeGrafter"/>
</dbReference>
<dbReference type="Gene3D" id="3.40.800.10">
    <property type="entry name" value="Ureohydrolase domain"/>
    <property type="match status" value="1"/>
</dbReference>
<dbReference type="Proteomes" id="UP000886124">
    <property type="component" value="Unassembled WGS sequence"/>
</dbReference>
<dbReference type="GO" id="GO:0008783">
    <property type="term" value="F:agmatinase activity"/>
    <property type="evidence" value="ECO:0007669"/>
    <property type="project" value="TreeGrafter"/>
</dbReference>
<organism evidence="4">
    <name type="scientific">Caldithrix abyssi</name>
    <dbReference type="NCBI Taxonomy" id="187145"/>
    <lineage>
        <taxon>Bacteria</taxon>
        <taxon>Pseudomonadati</taxon>
        <taxon>Calditrichota</taxon>
        <taxon>Calditrichia</taxon>
        <taxon>Calditrichales</taxon>
        <taxon>Calditrichaceae</taxon>
        <taxon>Caldithrix</taxon>
    </lineage>
</organism>
<dbReference type="SUPFAM" id="SSF52768">
    <property type="entry name" value="Arginase/deacetylase"/>
    <property type="match status" value="1"/>
</dbReference>
<comment type="similarity">
    <text evidence="3">Belongs to the arginase family.</text>
</comment>
<dbReference type="PANTHER" id="PTHR11358:SF26">
    <property type="entry name" value="GUANIDINO ACID HYDROLASE, MITOCHONDRIAL"/>
    <property type="match status" value="1"/>
</dbReference>
<dbReference type="EMBL" id="DROD01000253">
    <property type="protein sequence ID" value="HHJ52291.1"/>
    <property type="molecule type" value="Genomic_DNA"/>
</dbReference>
<evidence type="ECO:0000256" key="1">
    <source>
        <dbReference type="ARBA" id="ARBA00022723"/>
    </source>
</evidence>
<gene>
    <name evidence="4" type="ORF">ENJ89_03780</name>
</gene>
<evidence type="ECO:0000256" key="3">
    <source>
        <dbReference type="PROSITE-ProRule" id="PRU00742"/>
    </source>
</evidence>
<dbReference type="PROSITE" id="PS51409">
    <property type="entry name" value="ARGINASE_2"/>
    <property type="match status" value="1"/>
</dbReference>
<dbReference type="InterPro" id="IPR023696">
    <property type="entry name" value="Ureohydrolase_dom_sf"/>
</dbReference>
<evidence type="ECO:0000256" key="2">
    <source>
        <dbReference type="ARBA" id="ARBA00022801"/>
    </source>
</evidence>
<keyword evidence="2" id="KW-0378">Hydrolase</keyword>
<evidence type="ECO:0000313" key="4">
    <source>
        <dbReference type="EMBL" id="HHJ52291.1"/>
    </source>
</evidence>
<dbReference type="PANTHER" id="PTHR11358">
    <property type="entry name" value="ARGINASE/AGMATINASE"/>
    <property type="match status" value="1"/>
</dbReference>
<dbReference type="AlphaFoldDB" id="A0A7V5PNE5"/>
<keyword evidence="1" id="KW-0479">Metal-binding</keyword>
<feature type="non-terminal residue" evidence="4">
    <location>
        <position position="211"/>
    </location>
</feature>
<sequence>MEKLFLGRETATTDFARARFAVIPVPYERTTSYQKGTAAGPQAILDASPYLEFYDEELQSEPFRAGVFTLPPLGFVGEFEEDFNRIRDRVSETLSENKFPIVLGGEHSITSAVVAAFKQKYPDLTVLQLDAHSDLRDSYEGTRYSHACVMRRIFEQDVPFVQVGVRAQDASEAQFARNHDIPVFYAHQLHDRGFPQEILDRLNGHVFITFD</sequence>